<dbReference type="OrthoDB" id="4496419at2"/>
<comment type="function">
    <text evidence="3 12">Involved in coproporphyrin-dependent heme b biosynthesis. Catalyzes the oxidation of coproporphyrinogen III to coproporphyrin III.</text>
</comment>
<comment type="subcellular location">
    <subcellularLocation>
        <location evidence="12">Cytoplasm</location>
    </subcellularLocation>
</comment>
<dbReference type="SUPFAM" id="SSF51905">
    <property type="entry name" value="FAD/NAD(P)-binding domain"/>
    <property type="match status" value="1"/>
</dbReference>
<dbReference type="Gene3D" id="3.50.50.60">
    <property type="entry name" value="FAD/NAD(P)-binding domain"/>
    <property type="match status" value="1"/>
</dbReference>
<dbReference type="RefSeq" id="WP_018021369.1">
    <property type="nucleotide sequence ID" value="NZ_AQUX01000002.1"/>
</dbReference>
<evidence type="ECO:0000256" key="4">
    <source>
        <dbReference type="ARBA" id="ARBA00004744"/>
    </source>
</evidence>
<sequence length="470" mass="49369">MRYAIIGAGLAGLTAAVEIHRRDPDAQIDVYEAADRIGGKLFTAPFESGPTDVGAEAFLARNSEAREFFDSLGLAESVVYPSGLASALYSGGELQLLPQNTVMGIPGTSAPVAHLVSDETRMRIDAEEAAEPLNWVVGEDRSVGDLVRRRYGDEIADRTVSALLGGVYSCSADDLGVRATIPALAEALDQLVLSNKHTTLSAAIKIMLSARPAPVGEPQPVFGAFRGGYAELYEALAEESGADIYLDAFVSAVTRTPDGFRVTGGEDATYDKVLLATPAPTTALLLKSLAPDASQTLKSVKLANSVVVAMKFDSAEGLPDYSGVLVAADEPDVHAKAFTFSSKKWPHLAERGGALVRASFGRFGDQIALTTDEDTLVDWALDDLQAITGFDGREAGLSEILTQRWFGGLPCYDADHVATVEKFRSELAAVAGVEATGAWADGVGVPAVIADARAAAARLLGDNQLGGIQP</sequence>
<dbReference type="Proteomes" id="UP000029914">
    <property type="component" value="Chromosome"/>
</dbReference>
<evidence type="ECO:0000256" key="10">
    <source>
        <dbReference type="ARBA" id="ARBA00023002"/>
    </source>
</evidence>
<comment type="cofactor">
    <cofactor evidence="2 12">
        <name>FAD</name>
        <dbReference type="ChEBI" id="CHEBI:57692"/>
    </cofactor>
</comment>
<evidence type="ECO:0000256" key="11">
    <source>
        <dbReference type="ARBA" id="ARBA00023133"/>
    </source>
</evidence>
<protein>
    <recommendedName>
        <fullName evidence="7 12">Coproporphyrinogen III oxidase</fullName>
        <ecNumber evidence="6 12">1.3.3.15</ecNumber>
    </recommendedName>
</protein>
<dbReference type="HOGENOM" id="CLU_009629_3_1_11"/>
<dbReference type="InterPro" id="IPR004572">
    <property type="entry name" value="Protoporphyrinogen_oxidase"/>
</dbReference>
<evidence type="ECO:0000256" key="8">
    <source>
        <dbReference type="ARBA" id="ARBA00022630"/>
    </source>
</evidence>
<evidence type="ECO:0000256" key="1">
    <source>
        <dbReference type="ARBA" id="ARBA00001755"/>
    </source>
</evidence>
<dbReference type="PANTHER" id="PTHR42923">
    <property type="entry name" value="PROTOPORPHYRINOGEN OXIDASE"/>
    <property type="match status" value="1"/>
</dbReference>
<dbReference type="InterPro" id="IPR002937">
    <property type="entry name" value="Amino_oxidase"/>
</dbReference>
<dbReference type="NCBIfam" id="TIGR00562">
    <property type="entry name" value="proto_IX_ox"/>
    <property type="match status" value="1"/>
</dbReference>
<dbReference type="PANTHER" id="PTHR42923:SF3">
    <property type="entry name" value="PROTOPORPHYRINOGEN OXIDASE"/>
    <property type="match status" value="1"/>
</dbReference>
<dbReference type="Pfam" id="PF01593">
    <property type="entry name" value="Amino_oxidase"/>
    <property type="match status" value="1"/>
</dbReference>
<evidence type="ECO:0000313" key="14">
    <source>
        <dbReference type="EMBL" id="AIT60233.1"/>
    </source>
</evidence>
<keyword evidence="9 12" id="KW-0274">FAD</keyword>
<dbReference type="EC" id="1.3.3.15" evidence="6 12"/>
<evidence type="ECO:0000256" key="6">
    <source>
        <dbReference type="ARBA" id="ARBA00012402"/>
    </source>
</evidence>
<proteinExistence type="inferred from homology"/>
<dbReference type="EMBL" id="CP006764">
    <property type="protein sequence ID" value="AIT60233.1"/>
    <property type="molecule type" value="Genomic_DNA"/>
</dbReference>
<evidence type="ECO:0000259" key="13">
    <source>
        <dbReference type="Pfam" id="PF01593"/>
    </source>
</evidence>
<dbReference type="GO" id="GO:0005737">
    <property type="term" value="C:cytoplasm"/>
    <property type="evidence" value="ECO:0007669"/>
    <property type="project" value="UniProtKB-SubCell"/>
</dbReference>
<evidence type="ECO:0000256" key="12">
    <source>
        <dbReference type="RuleBase" id="RU364052"/>
    </source>
</evidence>
<evidence type="ECO:0000256" key="3">
    <source>
        <dbReference type="ARBA" id="ARBA00002185"/>
    </source>
</evidence>
<evidence type="ECO:0000256" key="9">
    <source>
        <dbReference type="ARBA" id="ARBA00022827"/>
    </source>
</evidence>
<dbReference type="SUPFAM" id="SSF54373">
    <property type="entry name" value="FAD-linked reductases, C-terminal domain"/>
    <property type="match status" value="1"/>
</dbReference>
<organism evidence="14 15">
    <name type="scientific">Corynebacterium doosanense CAU 212 = DSM 45436</name>
    <dbReference type="NCBI Taxonomy" id="558173"/>
    <lineage>
        <taxon>Bacteria</taxon>
        <taxon>Bacillati</taxon>
        <taxon>Actinomycetota</taxon>
        <taxon>Actinomycetes</taxon>
        <taxon>Mycobacteriales</taxon>
        <taxon>Corynebacteriaceae</taxon>
        <taxon>Corynebacterium</taxon>
    </lineage>
</organism>
<name>A0A097IDL3_9CORY</name>
<keyword evidence="11 12" id="KW-0350">Heme biosynthesis</keyword>
<evidence type="ECO:0000256" key="5">
    <source>
        <dbReference type="ARBA" id="ARBA00008310"/>
    </source>
</evidence>
<accession>A0A097IDL3</accession>
<dbReference type="STRING" id="558173.CDOO_02415"/>
<dbReference type="UniPathway" id="UPA00252"/>
<dbReference type="InterPro" id="IPR050464">
    <property type="entry name" value="Zeta_carotene_desat/Oxidored"/>
</dbReference>
<dbReference type="NCBIfam" id="NF008841">
    <property type="entry name" value="PRK11883.1-1"/>
    <property type="match status" value="1"/>
</dbReference>
<dbReference type="AlphaFoldDB" id="A0A097IDL3"/>
<dbReference type="Gene3D" id="3.90.660.20">
    <property type="entry name" value="Protoporphyrinogen oxidase, mitochondrial, domain 2"/>
    <property type="match status" value="1"/>
</dbReference>
<dbReference type="eggNOG" id="COG1232">
    <property type="taxonomic scope" value="Bacteria"/>
</dbReference>
<evidence type="ECO:0000313" key="15">
    <source>
        <dbReference type="Proteomes" id="UP000029914"/>
    </source>
</evidence>
<feature type="domain" description="Amine oxidase" evidence="13">
    <location>
        <begin position="10"/>
        <end position="460"/>
    </location>
</feature>
<keyword evidence="15" id="KW-1185">Reference proteome</keyword>
<dbReference type="KEGG" id="cdo:CDOO_02415"/>
<keyword evidence="12" id="KW-0963">Cytoplasm</keyword>
<comment type="pathway">
    <text evidence="4 12">Porphyrin-containing compound metabolism; protoheme biosynthesis.</text>
</comment>
<dbReference type="GO" id="GO:0006783">
    <property type="term" value="P:heme biosynthetic process"/>
    <property type="evidence" value="ECO:0007669"/>
    <property type="project" value="UniProtKB-UniRule"/>
</dbReference>
<dbReference type="InterPro" id="IPR036188">
    <property type="entry name" value="FAD/NAD-bd_sf"/>
</dbReference>
<reference evidence="14 15" key="1">
    <citation type="submission" date="2013-09" db="EMBL/GenBank/DDBJ databases">
        <title>Complete genome sequence of Corynebacterium doosanense CAU 212(T) (=DSM 45436(T)), isolated from activated sludge.</title>
        <authorList>
            <person name="Schaffert L."/>
            <person name="Albersmeier A."/>
            <person name="Kalinowski J."/>
            <person name="Ruckert C."/>
        </authorList>
    </citation>
    <scope>NUCLEOTIDE SEQUENCE [LARGE SCALE GENOMIC DNA]</scope>
    <source>
        <strain evidence="14 15">CAU 212</strain>
    </source>
</reference>
<comment type="catalytic activity">
    <reaction evidence="1">
        <text>coproporphyrinogen III + 3 O2 = coproporphyrin III + 3 H2O2</text>
        <dbReference type="Rhea" id="RHEA:43436"/>
        <dbReference type="ChEBI" id="CHEBI:15379"/>
        <dbReference type="ChEBI" id="CHEBI:16240"/>
        <dbReference type="ChEBI" id="CHEBI:57309"/>
        <dbReference type="ChEBI" id="CHEBI:131725"/>
        <dbReference type="EC" id="1.3.3.15"/>
    </reaction>
    <physiologicalReaction direction="left-to-right" evidence="1">
        <dbReference type="Rhea" id="RHEA:43437"/>
    </physiologicalReaction>
</comment>
<dbReference type="GO" id="GO:0004729">
    <property type="term" value="F:oxygen-dependent protoporphyrinogen oxidase activity"/>
    <property type="evidence" value="ECO:0007669"/>
    <property type="project" value="UniProtKB-UniRule"/>
</dbReference>
<evidence type="ECO:0000256" key="7">
    <source>
        <dbReference type="ARBA" id="ARBA00019046"/>
    </source>
</evidence>
<keyword evidence="8 12" id="KW-0285">Flavoprotein</keyword>
<evidence type="ECO:0000256" key="2">
    <source>
        <dbReference type="ARBA" id="ARBA00001974"/>
    </source>
</evidence>
<keyword evidence="10 12" id="KW-0560">Oxidoreductase</keyword>
<gene>
    <name evidence="14" type="ORF">CDOO_02415</name>
</gene>
<dbReference type="Gene3D" id="1.10.3110.10">
    <property type="entry name" value="protoporphyrinogen ix oxidase, domain 3"/>
    <property type="match status" value="1"/>
</dbReference>
<comment type="similarity">
    <text evidence="5 12">Belongs to the protoporphyrinogen/coproporphyrinogen oxidase family. Coproporphyrinogen III oxidase subfamily.</text>
</comment>